<evidence type="ECO:0000259" key="3">
    <source>
        <dbReference type="Pfam" id="PF08541"/>
    </source>
</evidence>
<dbReference type="EMBL" id="JBHUJD010000001">
    <property type="protein sequence ID" value="MFD2308931.1"/>
    <property type="molecule type" value="Genomic_DNA"/>
</dbReference>
<comment type="caution">
    <text evidence="5">The sequence shown here is derived from an EMBL/GenBank/DDBJ whole genome shotgun (WGS) entry which is preliminary data.</text>
</comment>
<sequence>MNERGGLVISGLGYALPEESIGNSDVVARMNTSEQFVVERTGVHSRRYVSGSDGVSSLMLPAAKDAMGDANLKVDNIDALIVNTLSPDVHDPAQACLMQAKLGLGKIPAFDIRAQCSGFLYALELARSLVSSGSYEHILIICGEALSKRLDCSDDGRNLAILLGDGAAAAVVSRACVDGGLKDLRLGADGDYFDLLKTLKPGSAGPSFLSDDDLLEMRHHFRMQGRQMFSHASSTLVRISRELLVAHNLEVGDICRVICHQPNLRILDDVQRQLQIPDEKLPITVDRLGNMASASLPVTLAMQWPEIQPGELLLLIAYGSGATWGAALYQV</sequence>
<feature type="domain" description="Beta-ketoacyl-[acyl-carrier-protein] synthase III C-terminal" evidence="3">
    <location>
        <begin position="246"/>
        <end position="330"/>
    </location>
</feature>
<dbReference type="SUPFAM" id="SSF53901">
    <property type="entry name" value="Thiolase-like"/>
    <property type="match status" value="1"/>
</dbReference>
<dbReference type="PANTHER" id="PTHR34069:SF3">
    <property type="entry name" value="ACYL-COA:ACYL-COA ALKYLTRANSFERASE"/>
    <property type="match status" value="1"/>
</dbReference>
<gene>
    <name evidence="5" type="ORF">ACFSKX_00745</name>
</gene>
<organism evidence="5 6">
    <name type="scientific">Microbulbifer halophilus</name>
    <dbReference type="NCBI Taxonomy" id="453963"/>
    <lineage>
        <taxon>Bacteria</taxon>
        <taxon>Pseudomonadati</taxon>
        <taxon>Pseudomonadota</taxon>
        <taxon>Gammaproteobacteria</taxon>
        <taxon>Cellvibrionales</taxon>
        <taxon>Microbulbiferaceae</taxon>
        <taxon>Microbulbifer</taxon>
    </lineage>
</organism>
<evidence type="ECO:0000256" key="1">
    <source>
        <dbReference type="ARBA" id="ARBA00022679"/>
    </source>
</evidence>
<reference evidence="6" key="1">
    <citation type="journal article" date="2019" name="Int. J. Syst. Evol. Microbiol.">
        <title>The Global Catalogue of Microorganisms (GCM) 10K type strain sequencing project: providing services to taxonomists for standard genome sequencing and annotation.</title>
        <authorList>
            <consortium name="The Broad Institute Genomics Platform"/>
            <consortium name="The Broad Institute Genome Sequencing Center for Infectious Disease"/>
            <person name="Wu L."/>
            <person name="Ma J."/>
        </authorList>
    </citation>
    <scope>NUCLEOTIDE SEQUENCE [LARGE SCALE GENOMIC DNA]</scope>
    <source>
        <strain evidence="6">KCTC 12848</strain>
    </source>
</reference>
<feature type="domain" description="Beta-ketoacyl-[acyl-carrier-protein] synthase III N-terminal" evidence="4">
    <location>
        <begin position="110"/>
        <end position="190"/>
    </location>
</feature>
<name>A0ABW5E5Q8_9GAMM</name>
<dbReference type="GO" id="GO:0033818">
    <property type="term" value="F:beta-ketoacyl-acyl-carrier-protein synthase III activity"/>
    <property type="evidence" value="ECO:0007669"/>
    <property type="project" value="UniProtKB-EC"/>
</dbReference>
<dbReference type="EC" id="2.3.1.180" evidence="5"/>
<keyword evidence="2 5" id="KW-0012">Acyltransferase</keyword>
<dbReference type="InterPro" id="IPR013751">
    <property type="entry name" value="ACP_syn_III_N"/>
</dbReference>
<evidence type="ECO:0000256" key="2">
    <source>
        <dbReference type="ARBA" id="ARBA00023315"/>
    </source>
</evidence>
<dbReference type="CDD" id="cd00830">
    <property type="entry name" value="KAS_III"/>
    <property type="match status" value="1"/>
</dbReference>
<keyword evidence="6" id="KW-1185">Reference proteome</keyword>
<dbReference type="Pfam" id="PF08545">
    <property type="entry name" value="ACP_syn_III"/>
    <property type="match status" value="1"/>
</dbReference>
<evidence type="ECO:0000259" key="4">
    <source>
        <dbReference type="Pfam" id="PF08545"/>
    </source>
</evidence>
<evidence type="ECO:0000313" key="6">
    <source>
        <dbReference type="Proteomes" id="UP001597425"/>
    </source>
</evidence>
<dbReference type="InterPro" id="IPR013747">
    <property type="entry name" value="ACP_syn_III_C"/>
</dbReference>
<dbReference type="RefSeq" id="WP_265721875.1">
    <property type="nucleotide sequence ID" value="NZ_JAPIVK010000015.1"/>
</dbReference>
<evidence type="ECO:0000313" key="5">
    <source>
        <dbReference type="EMBL" id="MFD2308931.1"/>
    </source>
</evidence>
<dbReference type="PANTHER" id="PTHR34069">
    <property type="entry name" value="3-OXOACYL-[ACYL-CARRIER-PROTEIN] SYNTHASE 3"/>
    <property type="match status" value="1"/>
</dbReference>
<dbReference type="Pfam" id="PF08541">
    <property type="entry name" value="ACP_syn_III_C"/>
    <property type="match status" value="1"/>
</dbReference>
<protein>
    <submittedName>
        <fullName evidence="5">Beta-ketoacyl-ACP synthase 3</fullName>
        <ecNumber evidence="5">2.3.1.180</ecNumber>
    </submittedName>
</protein>
<dbReference type="Proteomes" id="UP001597425">
    <property type="component" value="Unassembled WGS sequence"/>
</dbReference>
<accession>A0ABW5E5Q8</accession>
<keyword evidence="1 5" id="KW-0808">Transferase</keyword>
<dbReference type="NCBIfam" id="NF006829">
    <property type="entry name" value="PRK09352.1"/>
    <property type="match status" value="1"/>
</dbReference>
<proteinExistence type="predicted"/>
<dbReference type="InterPro" id="IPR016039">
    <property type="entry name" value="Thiolase-like"/>
</dbReference>
<dbReference type="Gene3D" id="3.40.47.10">
    <property type="match status" value="2"/>
</dbReference>